<dbReference type="PANTHER" id="PTHR36766">
    <property type="entry name" value="PLANT BROAD-SPECTRUM MILDEW RESISTANCE PROTEIN RPW8"/>
    <property type="match status" value="1"/>
</dbReference>
<comment type="caution">
    <text evidence="1">The sequence shown here is derived from an EMBL/GenBank/DDBJ whole genome shotgun (WGS) entry which is preliminary data.</text>
</comment>
<dbReference type="EMBL" id="JAHRHJ020003813">
    <property type="protein sequence ID" value="KAH9288683.1"/>
    <property type="molecule type" value="Genomic_DNA"/>
</dbReference>
<evidence type="ECO:0000313" key="2">
    <source>
        <dbReference type="Proteomes" id="UP000824469"/>
    </source>
</evidence>
<dbReference type="AlphaFoldDB" id="A0AA38F3X3"/>
<keyword evidence="2" id="KW-1185">Reference proteome</keyword>
<protein>
    <recommendedName>
        <fullName evidence="3">Disease resistance protein</fullName>
    </recommendedName>
</protein>
<evidence type="ECO:0000313" key="1">
    <source>
        <dbReference type="EMBL" id="KAH9288683.1"/>
    </source>
</evidence>
<reference evidence="1 2" key="1">
    <citation type="journal article" date="2021" name="Nat. Plants">
        <title>The Taxus genome provides insights into paclitaxel biosynthesis.</title>
        <authorList>
            <person name="Xiong X."/>
            <person name="Gou J."/>
            <person name="Liao Q."/>
            <person name="Li Y."/>
            <person name="Zhou Q."/>
            <person name="Bi G."/>
            <person name="Li C."/>
            <person name="Du R."/>
            <person name="Wang X."/>
            <person name="Sun T."/>
            <person name="Guo L."/>
            <person name="Liang H."/>
            <person name="Lu P."/>
            <person name="Wu Y."/>
            <person name="Zhang Z."/>
            <person name="Ro D.K."/>
            <person name="Shang Y."/>
            <person name="Huang S."/>
            <person name="Yan J."/>
        </authorList>
    </citation>
    <scope>NUCLEOTIDE SEQUENCE [LARGE SCALE GENOMIC DNA]</scope>
    <source>
        <strain evidence="1">Ta-2019</strain>
    </source>
</reference>
<dbReference type="SUPFAM" id="SSF52058">
    <property type="entry name" value="L domain-like"/>
    <property type="match status" value="1"/>
</dbReference>
<organism evidence="1 2">
    <name type="scientific">Taxus chinensis</name>
    <name type="common">Chinese yew</name>
    <name type="synonym">Taxus wallichiana var. chinensis</name>
    <dbReference type="NCBI Taxonomy" id="29808"/>
    <lineage>
        <taxon>Eukaryota</taxon>
        <taxon>Viridiplantae</taxon>
        <taxon>Streptophyta</taxon>
        <taxon>Embryophyta</taxon>
        <taxon>Tracheophyta</taxon>
        <taxon>Spermatophyta</taxon>
        <taxon>Pinopsida</taxon>
        <taxon>Pinidae</taxon>
        <taxon>Conifers II</taxon>
        <taxon>Cupressales</taxon>
        <taxon>Taxaceae</taxon>
        <taxon>Taxus</taxon>
    </lineage>
</organism>
<evidence type="ECO:0008006" key="3">
    <source>
        <dbReference type="Google" id="ProtNLM"/>
    </source>
</evidence>
<sequence length="499" mass="56160">MAVRIWKSLGWSAEHALQTLRDKSMVELEDEDFYMQGKQFVFRMPDHLRNLGRQMADQFSPPRLWQPHHLKSMESMGFRKILAETNGRCFHSIKDMSISSKITYFIGNTNDCATANTSPVLLWLELDIELGVQSKLTGIPSWIPAEKLQGLRVDGPLQELWNPNLQIKKFQKKEWSSTNLQIKGFQKRQHRSPNLQIKIFQNIQWWNHIQANFELKELVLTDYASLPKLPKLIRQLNHLEYLVVAQCLSGTRAMRGVVTEGTSLSRSLTKLSKLTSLVLSYVSLSGELALSNITEDSTHFESVFTSSCMNSLQTIDISHTGLPKLSISGETCPRLRSLCQESMEDLIEVDLKLVTTLNQLSLIYCYKLRTISGLSDVAELVTLAIEECWELETLPTLAHLRCLESITISRCHKLQSIAGIGELEGLKFLHFSGVSGGAVWDCIYALKRLPSEVTTVICVDAVESSLHANLFCGAIDANWVNGLDGIECEDSELKMGGSI</sequence>
<feature type="non-terminal residue" evidence="1">
    <location>
        <position position="499"/>
    </location>
</feature>
<gene>
    <name evidence="1" type="ORF">KI387_032800</name>
</gene>
<proteinExistence type="predicted"/>
<dbReference type="InterPro" id="IPR032675">
    <property type="entry name" value="LRR_dom_sf"/>
</dbReference>
<dbReference type="PANTHER" id="PTHR36766:SF64">
    <property type="entry name" value="OS12G0206100 PROTEIN"/>
    <property type="match status" value="1"/>
</dbReference>
<name>A0AA38F3X3_TAXCH</name>
<accession>A0AA38F3X3</accession>
<dbReference type="Gene3D" id="3.80.10.10">
    <property type="entry name" value="Ribonuclease Inhibitor"/>
    <property type="match status" value="2"/>
</dbReference>
<dbReference type="Proteomes" id="UP000824469">
    <property type="component" value="Unassembled WGS sequence"/>
</dbReference>